<name>A0A0D3GH55_9ORYZ</name>
<dbReference type="HOGENOM" id="CLU_3351853_0_0_1"/>
<accession>A0A0D3GH55</accession>
<dbReference type="EnsemblPlants" id="OBART06G16310.1">
    <property type="protein sequence ID" value="OBART06G16310.1"/>
    <property type="gene ID" value="OBART06G16310"/>
</dbReference>
<organism evidence="1">
    <name type="scientific">Oryza barthii</name>
    <dbReference type="NCBI Taxonomy" id="65489"/>
    <lineage>
        <taxon>Eukaryota</taxon>
        <taxon>Viridiplantae</taxon>
        <taxon>Streptophyta</taxon>
        <taxon>Embryophyta</taxon>
        <taxon>Tracheophyta</taxon>
        <taxon>Spermatophyta</taxon>
        <taxon>Magnoliopsida</taxon>
        <taxon>Liliopsida</taxon>
        <taxon>Poales</taxon>
        <taxon>Poaceae</taxon>
        <taxon>BOP clade</taxon>
        <taxon>Oryzoideae</taxon>
        <taxon>Oryzeae</taxon>
        <taxon>Oryzinae</taxon>
        <taxon>Oryza</taxon>
    </lineage>
</organism>
<reference evidence="1" key="1">
    <citation type="journal article" date="2009" name="Rice">
        <title>De Novo Next Generation Sequencing of Plant Genomes.</title>
        <authorList>
            <person name="Rounsley S."/>
            <person name="Marri P.R."/>
            <person name="Yu Y."/>
            <person name="He R."/>
            <person name="Sisneros N."/>
            <person name="Goicoechea J.L."/>
            <person name="Lee S.J."/>
            <person name="Angelova A."/>
            <person name="Kudrna D."/>
            <person name="Luo M."/>
            <person name="Affourtit J."/>
            <person name="Desany B."/>
            <person name="Knight J."/>
            <person name="Niazi F."/>
            <person name="Egholm M."/>
            <person name="Wing R.A."/>
        </authorList>
    </citation>
    <scope>NUCLEOTIDE SEQUENCE [LARGE SCALE GENOMIC DNA]</scope>
    <source>
        <strain evidence="1">cv. IRGC 105608</strain>
    </source>
</reference>
<dbReference type="AlphaFoldDB" id="A0A0D3GH55"/>
<dbReference type="Gramene" id="OBART06G16310.1">
    <property type="protein sequence ID" value="OBART06G16310.1"/>
    <property type="gene ID" value="OBART06G16310"/>
</dbReference>
<keyword evidence="2" id="KW-1185">Reference proteome</keyword>
<evidence type="ECO:0000313" key="2">
    <source>
        <dbReference type="Proteomes" id="UP000026960"/>
    </source>
</evidence>
<dbReference type="PaxDb" id="65489-OBART06G16310.1"/>
<reference evidence="1" key="2">
    <citation type="submission" date="2015-03" db="UniProtKB">
        <authorList>
            <consortium name="EnsemblPlants"/>
        </authorList>
    </citation>
    <scope>IDENTIFICATION</scope>
</reference>
<evidence type="ECO:0000313" key="1">
    <source>
        <dbReference type="EnsemblPlants" id="OBART06G16310.1"/>
    </source>
</evidence>
<dbReference type="Proteomes" id="UP000026960">
    <property type="component" value="Chromosome 6"/>
</dbReference>
<protein>
    <submittedName>
        <fullName evidence="1">Uncharacterized protein</fullName>
    </submittedName>
</protein>
<proteinExistence type="predicted"/>
<sequence>MFVGGPDVDVDELPDASLGALVLEGVHVCGVDVHKVD</sequence>